<keyword evidence="2" id="KW-1185">Reference proteome</keyword>
<sequence length="128" mass="14180">MAKLFVIFQKKWIKSIQKIITLYRAKNMTDANPESPSNQLQQSKLTGEYKGVLLQLKELINQGETEIATWKSIALKYAAIYGVPNSVDENGSTSFSEDDRAAIINALRDEQRAVTGAVTEAVDRGSSN</sequence>
<comment type="caution">
    <text evidence="1">The sequence shown here is derived from an EMBL/GenBank/DDBJ whole genome shotgun (WGS) entry which is preliminary data.</text>
</comment>
<gene>
    <name evidence="1" type="primary">Cnig_chr_X.g23397</name>
    <name evidence="1" type="ORF">B9Z55_023397</name>
</gene>
<proteinExistence type="predicted"/>
<protein>
    <submittedName>
        <fullName evidence="1">Uncharacterized protein</fullName>
    </submittedName>
</protein>
<name>A0A2G5SPD6_9PELO</name>
<evidence type="ECO:0000313" key="1">
    <source>
        <dbReference type="EMBL" id="PIC16995.1"/>
    </source>
</evidence>
<dbReference type="Proteomes" id="UP000230233">
    <property type="component" value="Chromosome X"/>
</dbReference>
<evidence type="ECO:0000313" key="2">
    <source>
        <dbReference type="Proteomes" id="UP000230233"/>
    </source>
</evidence>
<accession>A0A2G5SPD6</accession>
<dbReference type="EMBL" id="PDUG01000006">
    <property type="protein sequence ID" value="PIC16995.1"/>
    <property type="molecule type" value="Genomic_DNA"/>
</dbReference>
<dbReference type="AlphaFoldDB" id="A0A2G5SPD6"/>
<reference evidence="2" key="1">
    <citation type="submission" date="2017-10" db="EMBL/GenBank/DDBJ databases">
        <title>Rapid genome shrinkage in a self-fertile nematode reveals novel sperm competition proteins.</title>
        <authorList>
            <person name="Yin D."/>
            <person name="Schwarz E.M."/>
            <person name="Thomas C.G."/>
            <person name="Felde R.L."/>
            <person name="Korf I.F."/>
            <person name="Cutter A.D."/>
            <person name="Schartner C.M."/>
            <person name="Ralston E.J."/>
            <person name="Meyer B.J."/>
            <person name="Haag E.S."/>
        </authorList>
    </citation>
    <scope>NUCLEOTIDE SEQUENCE [LARGE SCALE GENOMIC DNA]</scope>
    <source>
        <strain evidence="2">JU1422</strain>
    </source>
</reference>
<organism evidence="1 2">
    <name type="scientific">Caenorhabditis nigoni</name>
    <dbReference type="NCBI Taxonomy" id="1611254"/>
    <lineage>
        <taxon>Eukaryota</taxon>
        <taxon>Metazoa</taxon>
        <taxon>Ecdysozoa</taxon>
        <taxon>Nematoda</taxon>
        <taxon>Chromadorea</taxon>
        <taxon>Rhabditida</taxon>
        <taxon>Rhabditina</taxon>
        <taxon>Rhabditomorpha</taxon>
        <taxon>Rhabditoidea</taxon>
        <taxon>Rhabditidae</taxon>
        <taxon>Peloderinae</taxon>
        <taxon>Caenorhabditis</taxon>
    </lineage>
</organism>